<name>A0AAN9FFD7_CROPI</name>
<feature type="compositionally biased region" description="Pro residues" evidence="1">
    <location>
        <begin position="65"/>
        <end position="74"/>
    </location>
</feature>
<dbReference type="AlphaFoldDB" id="A0AAN9FFD7"/>
<protein>
    <submittedName>
        <fullName evidence="2">Uncharacterized protein</fullName>
    </submittedName>
</protein>
<feature type="region of interest" description="Disordered" evidence="1">
    <location>
        <begin position="148"/>
        <end position="181"/>
    </location>
</feature>
<evidence type="ECO:0000313" key="3">
    <source>
        <dbReference type="Proteomes" id="UP001372338"/>
    </source>
</evidence>
<keyword evidence="3" id="KW-1185">Reference proteome</keyword>
<proteinExistence type="predicted"/>
<dbReference type="EMBL" id="JAYWIO010000003">
    <property type="protein sequence ID" value="KAK7273406.1"/>
    <property type="molecule type" value="Genomic_DNA"/>
</dbReference>
<evidence type="ECO:0000313" key="2">
    <source>
        <dbReference type="EMBL" id="KAK7273406.1"/>
    </source>
</evidence>
<reference evidence="2 3" key="1">
    <citation type="submission" date="2024-01" db="EMBL/GenBank/DDBJ databases">
        <title>The genomes of 5 underutilized Papilionoideae crops provide insights into root nodulation and disease resistanc.</title>
        <authorList>
            <person name="Yuan L."/>
        </authorList>
    </citation>
    <scope>NUCLEOTIDE SEQUENCE [LARGE SCALE GENOMIC DNA]</scope>
    <source>
        <strain evidence="2">ZHUSHIDOU_FW_LH</strain>
        <tissue evidence="2">Leaf</tissue>
    </source>
</reference>
<feature type="region of interest" description="Disordered" evidence="1">
    <location>
        <begin position="39"/>
        <end position="82"/>
    </location>
</feature>
<accession>A0AAN9FFD7</accession>
<sequence length="181" mass="20460">MHPFEFFFDAPCNSFIKVPSSPTSSNGLSLLRPLSRPFQERHHTTTTNNHNPSSILRRTRRRQQPPLPYRPAHPPSLRFRPNPKHLRVLRRHMPHLIRQPLTFVPNNNNDNHHSSNSPSHDNNSLISQRSLTSAAVSKVKKAFDLKSPYYGLKKSPGSSGLGSGSGQGKQKRPLIVGKLMR</sequence>
<evidence type="ECO:0000256" key="1">
    <source>
        <dbReference type="SAM" id="MobiDB-lite"/>
    </source>
</evidence>
<dbReference type="Proteomes" id="UP001372338">
    <property type="component" value="Unassembled WGS sequence"/>
</dbReference>
<feature type="region of interest" description="Disordered" evidence="1">
    <location>
        <begin position="101"/>
        <end position="125"/>
    </location>
</feature>
<organism evidence="2 3">
    <name type="scientific">Crotalaria pallida</name>
    <name type="common">Smooth rattlebox</name>
    <name type="synonym">Crotalaria striata</name>
    <dbReference type="NCBI Taxonomy" id="3830"/>
    <lineage>
        <taxon>Eukaryota</taxon>
        <taxon>Viridiplantae</taxon>
        <taxon>Streptophyta</taxon>
        <taxon>Embryophyta</taxon>
        <taxon>Tracheophyta</taxon>
        <taxon>Spermatophyta</taxon>
        <taxon>Magnoliopsida</taxon>
        <taxon>eudicotyledons</taxon>
        <taxon>Gunneridae</taxon>
        <taxon>Pentapetalae</taxon>
        <taxon>rosids</taxon>
        <taxon>fabids</taxon>
        <taxon>Fabales</taxon>
        <taxon>Fabaceae</taxon>
        <taxon>Papilionoideae</taxon>
        <taxon>50 kb inversion clade</taxon>
        <taxon>genistoids sensu lato</taxon>
        <taxon>core genistoids</taxon>
        <taxon>Crotalarieae</taxon>
        <taxon>Crotalaria</taxon>
    </lineage>
</organism>
<gene>
    <name evidence="2" type="ORF">RIF29_14455</name>
</gene>
<feature type="compositionally biased region" description="Low complexity" evidence="1">
    <location>
        <begin position="105"/>
        <end position="124"/>
    </location>
</feature>
<comment type="caution">
    <text evidence="2">The sequence shown here is derived from an EMBL/GenBank/DDBJ whole genome shotgun (WGS) entry which is preliminary data.</text>
</comment>